<feature type="compositionally biased region" description="Low complexity" evidence="2">
    <location>
        <begin position="1339"/>
        <end position="1355"/>
    </location>
</feature>
<feature type="compositionally biased region" description="Basic and acidic residues" evidence="2">
    <location>
        <begin position="746"/>
        <end position="774"/>
    </location>
</feature>
<comment type="caution">
    <text evidence="3">The sequence shown here is derived from an EMBL/GenBank/DDBJ whole genome shotgun (WGS) entry which is preliminary data.</text>
</comment>
<dbReference type="GO" id="GO:0007019">
    <property type="term" value="P:microtubule depolymerization"/>
    <property type="evidence" value="ECO:0007669"/>
    <property type="project" value="TreeGrafter"/>
</dbReference>
<feature type="compositionally biased region" description="Basic residues" evidence="2">
    <location>
        <begin position="20"/>
        <end position="32"/>
    </location>
</feature>
<feature type="compositionally biased region" description="Basic residues" evidence="2">
    <location>
        <begin position="424"/>
        <end position="436"/>
    </location>
</feature>
<feature type="compositionally biased region" description="Basic and acidic residues" evidence="2">
    <location>
        <begin position="902"/>
        <end position="928"/>
    </location>
</feature>
<feature type="compositionally biased region" description="Low complexity" evidence="2">
    <location>
        <begin position="709"/>
        <end position="736"/>
    </location>
</feature>
<dbReference type="PANTHER" id="PTHR21740">
    <property type="entry name" value="NCK-ASSOCIATED PROTEIN 5"/>
    <property type="match status" value="1"/>
</dbReference>
<feature type="region of interest" description="Disordered" evidence="2">
    <location>
        <begin position="1087"/>
        <end position="1109"/>
    </location>
</feature>
<dbReference type="EMBL" id="JAZGQO010000021">
    <property type="protein sequence ID" value="KAK6165889.1"/>
    <property type="molecule type" value="Genomic_DNA"/>
</dbReference>
<proteinExistence type="predicted"/>
<feature type="compositionally biased region" description="Low complexity" evidence="2">
    <location>
        <begin position="948"/>
        <end position="960"/>
    </location>
</feature>
<feature type="compositionally biased region" description="Low complexity" evidence="2">
    <location>
        <begin position="451"/>
        <end position="475"/>
    </location>
</feature>
<sequence length="1782" mass="199234">MSKVPETPNYNHRYEEEKRHVTRTKSKHSRKKERTEHQKDGHDNKVEDLRHHMSEEKSASKRTIAKLQRELARMKSERSQSEREPREGSIEMKEVERERMLRLEAEQRLRDTRLESDACRARLKALQEEFTRMEETVQSMLQYKTKIEQLKQEKTNLASTYESSIQKHRNHISKLERENIMLLNQVKKLESQLNTKSEGGSLDKSKLLMERLKILEAENSGLVLENEQQRQQYEKCLDEIANQVVQALLAQKSLREECTKLQGRVQDLELQNQQLRTMFQKRIRYSSDSHLQKSSPQSSDSSKHSSIVDSMMPLHLSSYYYQPCQMTQHPGEITHENYLTGSLQSMNSDYSFDESFGQPQMSSPPPWLRDKLEEKLRETGYHQDGEQLTKIETEFPATNSSPKIKHINVFDRGYGSWGRTPPKPQRKGKAANRKSPRNSLQSMSPGANGVSTNQTFNNSTENSTESSSSGITHSTPQLSNIKMGSSHFLATRSNSNSPKPKQPFRSQYFYDYSDEDSDCRPMTKDVSSSSTVSLNELLDSSLEGADLPTDEDFYSDWSPSCLSPKPLPTDLSAMKTMQNFMFPSPMKNAGTTISSIKQTSESSRKNSLSSQATSITSIPQLTAVSETSLTTCSKTAVIPNKVDLTLNSTSSQTSLSATPVSPSVTTTSQSHANKQVVSIYGYTNGASPKPSRPDNLILVPREKTFILNSLSSSSSEENKTLSSSSPHSVSDKSVASQTVSPTRKVSPTEKRSPKSKHYVEIQVKKPLDTKKKSAVESSNKSKVAAIVPTPRSPKKSPPPVPKKPARANQTSAKPLEPKKVIQKNNVDRSPSKKLQGIVNPIVNPIVNSVIMDPSNNNFPVLDIGFGPKWPTPETNIDSVRVERSGSRDDGYSTMSSDIQPEAMEKYSDAATSKKDGAPRGADVKHDPLSDPDSAMENSSHSTTELQNSTHSLSSQVSTSSGENLLSPGNKVREMRKVFEEDTQTIKSAKKTGQPVIQSPLSPKLKFFQATESRSLENLKPEKLEESPELTAKTSWNYHSFAETKYTQINRYSDNQIISLPLGDDHLLEDIPEDRELETIPHVSYSSYSRRLSSSPPPIEIKPRNRKRAGRRLKRALSESSFFSIKPKLPTLYDDFSDGSWNSGRVFERSVSVSEMDMIEWNMRHEAVEYKPRTSSKLDIDESSVNEQVKNIIKTYLMSKMSMTASTTDSESDGDLEASLMINREWLKKNGGYRLPSWQPREMLESLKKSSTPSPVSIKRFDSSNAEDWLLKFSKEEIESHLATANLNSSSLNTEEKQNPYTAYSDLSHFASSSDTSTIICDSSSPEKSADISGVKNLDSSPASSSSASNSGEGNSFVSEEGYTEDGLQSPSADQKKFHSEFYSLCLVESNRSLVSSSSHETDIHKLVAKDSAIVKDISVSSVKDREFDEITRQIQSLSKTVNDLHHSLSSLNSADSGSRDDLVDSHFTSKIGPSASRHSMDGYHWEEDDYYLTSCGGEVIIGSNSMLDHEEGSDWINEEVEANQSGEIKEEFYEIQVSGENCTQMSGYVYCDDPGHHDSSFDHLEIENRQSQSVNHLADPEHRANVLDSMFASGAESNDSLASDIGLDHMMCQRLVGKKARHEAVRCASMPRQTLDFSKFFIRFDQPEKEAVAAFNFLEDISTSTSESGSEQRLFNPEEDSSASYQAAGVYIVDNHVPRSRRGDKIRRRRKIEQTKLLKHKSVPSVSGKTKPGHSSTSKILHDSLNTSSESPEICASNLSLSDSCCESFSSSDQSINDLTML</sequence>
<keyword evidence="1" id="KW-0175">Coiled coil</keyword>
<evidence type="ECO:0008006" key="5">
    <source>
        <dbReference type="Google" id="ProtNLM"/>
    </source>
</evidence>
<feature type="region of interest" description="Disordered" evidence="2">
    <location>
        <begin position="868"/>
        <end position="970"/>
    </location>
</feature>
<keyword evidence="4" id="KW-1185">Reference proteome</keyword>
<organism evidence="3 4">
    <name type="scientific">Patella caerulea</name>
    <name type="common">Rayed Mediterranean limpet</name>
    <dbReference type="NCBI Taxonomy" id="87958"/>
    <lineage>
        <taxon>Eukaryota</taxon>
        <taxon>Metazoa</taxon>
        <taxon>Spiralia</taxon>
        <taxon>Lophotrochozoa</taxon>
        <taxon>Mollusca</taxon>
        <taxon>Gastropoda</taxon>
        <taxon>Patellogastropoda</taxon>
        <taxon>Patelloidea</taxon>
        <taxon>Patellidae</taxon>
        <taxon>Patella</taxon>
    </lineage>
</organism>
<protein>
    <recommendedName>
        <fullName evidence="5">Nck-associated protein 5</fullName>
    </recommendedName>
</protein>
<dbReference type="InterPro" id="IPR026163">
    <property type="entry name" value="Nckap5l"/>
</dbReference>
<feature type="region of interest" description="Disordered" evidence="2">
    <location>
        <begin position="1"/>
        <end position="93"/>
    </location>
</feature>
<dbReference type="GO" id="GO:0001578">
    <property type="term" value="P:microtubule bundle formation"/>
    <property type="evidence" value="ECO:0007669"/>
    <property type="project" value="TreeGrafter"/>
</dbReference>
<evidence type="ECO:0000256" key="2">
    <source>
        <dbReference type="SAM" id="MobiDB-lite"/>
    </source>
</evidence>
<feature type="coiled-coil region" evidence="1">
    <location>
        <begin position="109"/>
        <end position="278"/>
    </location>
</feature>
<dbReference type="GO" id="GO:0035371">
    <property type="term" value="C:microtubule plus-end"/>
    <property type="evidence" value="ECO:0007669"/>
    <property type="project" value="TreeGrafter"/>
</dbReference>
<feature type="compositionally biased region" description="Basic and acidic residues" evidence="2">
    <location>
        <begin position="67"/>
        <end position="93"/>
    </location>
</feature>
<feature type="region of interest" description="Disordered" evidence="2">
    <location>
        <begin position="651"/>
        <end position="671"/>
    </location>
</feature>
<gene>
    <name evidence="3" type="ORF">SNE40_022708</name>
</gene>
<feature type="compositionally biased region" description="Polar residues" evidence="2">
    <location>
        <begin position="935"/>
        <end position="947"/>
    </location>
</feature>
<feature type="region of interest" description="Disordered" evidence="2">
    <location>
        <begin position="1712"/>
        <end position="1753"/>
    </location>
</feature>
<reference evidence="3 4" key="1">
    <citation type="submission" date="2024-01" db="EMBL/GenBank/DDBJ databases">
        <title>The genome of the rayed Mediterranean limpet Patella caerulea (Linnaeus, 1758).</title>
        <authorList>
            <person name="Anh-Thu Weber A."/>
            <person name="Halstead-Nussloch G."/>
        </authorList>
    </citation>
    <scope>NUCLEOTIDE SEQUENCE [LARGE SCALE GENOMIC DNA]</scope>
    <source>
        <strain evidence="3">AATW-2023a</strain>
        <tissue evidence="3">Whole specimen</tissue>
    </source>
</reference>
<feature type="region of interest" description="Disordered" evidence="2">
    <location>
        <begin position="1320"/>
        <end position="1371"/>
    </location>
</feature>
<evidence type="ECO:0000313" key="4">
    <source>
        <dbReference type="Proteomes" id="UP001347796"/>
    </source>
</evidence>
<feature type="compositionally biased region" description="Basic and acidic residues" evidence="2">
    <location>
        <begin position="33"/>
        <end position="59"/>
    </location>
</feature>
<feature type="region of interest" description="Disordered" evidence="2">
    <location>
        <begin position="286"/>
        <end position="306"/>
    </location>
</feature>
<feature type="region of interest" description="Disordered" evidence="2">
    <location>
        <begin position="709"/>
        <end position="831"/>
    </location>
</feature>
<feature type="compositionally biased region" description="Basic and acidic residues" evidence="2">
    <location>
        <begin position="879"/>
        <end position="890"/>
    </location>
</feature>
<evidence type="ECO:0000313" key="3">
    <source>
        <dbReference type="EMBL" id="KAK6165889.1"/>
    </source>
</evidence>
<accession>A0AAN8IXX2</accession>
<evidence type="ECO:0000256" key="1">
    <source>
        <dbReference type="SAM" id="Coils"/>
    </source>
</evidence>
<name>A0AAN8IXX2_PATCE</name>
<feature type="compositionally biased region" description="Low complexity" evidence="2">
    <location>
        <begin position="651"/>
        <end position="668"/>
    </location>
</feature>
<feature type="compositionally biased region" description="Polar residues" evidence="2">
    <location>
        <begin position="1724"/>
        <end position="1751"/>
    </location>
</feature>
<feature type="compositionally biased region" description="Basic residues" evidence="2">
    <location>
        <begin position="1712"/>
        <end position="1722"/>
    </location>
</feature>
<dbReference type="Proteomes" id="UP001347796">
    <property type="component" value="Unassembled WGS sequence"/>
</dbReference>
<feature type="compositionally biased region" description="Basic and acidic residues" evidence="2">
    <location>
        <begin position="815"/>
        <end position="830"/>
    </location>
</feature>
<feature type="region of interest" description="Disordered" evidence="2">
    <location>
        <begin position="412"/>
        <end position="479"/>
    </location>
</feature>
<dbReference type="PANTHER" id="PTHR21740:SF8">
    <property type="entry name" value="NCK-ASSOCIATED PROTEIN 5"/>
    <property type="match status" value="1"/>
</dbReference>